<evidence type="ECO:0000259" key="6">
    <source>
        <dbReference type="Pfam" id="PF02988"/>
    </source>
</evidence>
<dbReference type="CDD" id="cd23572">
    <property type="entry name" value="TFP_LU_ECD_PINLYP_rpt2"/>
    <property type="match status" value="1"/>
</dbReference>
<evidence type="ECO:0000256" key="3">
    <source>
        <dbReference type="ARBA" id="ARBA00022525"/>
    </source>
</evidence>
<reference evidence="7 8" key="1">
    <citation type="journal article" date="2022" name="Gigascience">
        <title>A chromosome-level genome assembly and annotation of the desert horned lizard, Phrynosoma platyrhinos, provides insight into chromosomal rearrangements among reptiles.</title>
        <authorList>
            <person name="Koochekian N."/>
            <person name="Ascanio A."/>
            <person name="Farleigh K."/>
            <person name="Card D.C."/>
            <person name="Schield D.R."/>
            <person name="Castoe T.A."/>
            <person name="Jezkova T."/>
        </authorList>
    </citation>
    <scope>NUCLEOTIDE SEQUENCE [LARGE SCALE GENOMIC DNA]</scope>
    <source>
        <strain evidence="7">NK-2021</strain>
    </source>
</reference>
<proteinExistence type="inferred from homology"/>
<keyword evidence="4" id="KW-0593">Phospholipase A2 inhibitor</keyword>
<protein>
    <recommendedName>
        <fullName evidence="6">Phospholipase A2 inhibitor N-terminal domain-containing protein</fullName>
    </recommendedName>
</protein>
<keyword evidence="3" id="KW-0964">Secreted</keyword>
<dbReference type="CDD" id="cd23588">
    <property type="entry name" value="TFP_LU_ECD_PLIG"/>
    <property type="match status" value="1"/>
</dbReference>
<keyword evidence="8" id="KW-1185">Reference proteome</keyword>
<keyword evidence="5" id="KW-1015">Disulfide bond</keyword>
<organism evidence="7 8">
    <name type="scientific">Phrynosoma platyrhinos</name>
    <name type="common">Desert horned lizard</name>
    <dbReference type="NCBI Taxonomy" id="52577"/>
    <lineage>
        <taxon>Eukaryota</taxon>
        <taxon>Metazoa</taxon>
        <taxon>Chordata</taxon>
        <taxon>Craniata</taxon>
        <taxon>Vertebrata</taxon>
        <taxon>Euteleostomi</taxon>
        <taxon>Lepidosauria</taxon>
        <taxon>Squamata</taxon>
        <taxon>Bifurcata</taxon>
        <taxon>Unidentata</taxon>
        <taxon>Episquamata</taxon>
        <taxon>Toxicofera</taxon>
        <taxon>Iguania</taxon>
        <taxon>Phrynosomatidae</taxon>
        <taxon>Phrynosomatinae</taxon>
        <taxon>Phrynosoma</taxon>
    </lineage>
</organism>
<dbReference type="InterPro" id="IPR004126">
    <property type="entry name" value="PLipase_A2_inh_N"/>
</dbReference>
<dbReference type="PANTHER" id="PTHR20914:SF30">
    <property type="entry name" value="LY6_PLAUR DOMAIN CONTAINING 9"/>
    <property type="match status" value="1"/>
</dbReference>
<evidence type="ECO:0000256" key="5">
    <source>
        <dbReference type="ARBA" id="ARBA00023157"/>
    </source>
</evidence>
<evidence type="ECO:0000256" key="2">
    <source>
        <dbReference type="ARBA" id="ARBA00006570"/>
    </source>
</evidence>
<comment type="subcellular location">
    <subcellularLocation>
        <location evidence="1">Secreted</location>
    </subcellularLocation>
</comment>
<evidence type="ECO:0000313" key="8">
    <source>
        <dbReference type="Proteomes" id="UP000826234"/>
    </source>
</evidence>
<dbReference type="EMBL" id="JAIPUX010000035">
    <property type="protein sequence ID" value="KAH0631438.1"/>
    <property type="molecule type" value="Genomic_DNA"/>
</dbReference>
<evidence type="ECO:0000256" key="1">
    <source>
        <dbReference type="ARBA" id="ARBA00004613"/>
    </source>
</evidence>
<sequence>MEHHQIDQRQQHCCVPDLQSALRLALQCEICGIGGTCSGAMRTCSSKHDKCSITLLKKSTGTENVQGIMKNCINSTFCNGGFGIINMGTAGLILSNRICCVGNECKKITPTLPWLNTTYNGKVCPACFAMEKSCKENHVYCAGDEIYCLKGTVAGISQTGGGTLDLDVILKGCATESACGELQADSVLLPWATKESQYSCVVAPEESSILQPSRFNYQPARETPDTIANSLA</sequence>
<dbReference type="Pfam" id="PF02988">
    <property type="entry name" value="PLA2_inh"/>
    <property type="match status" value="1"/>
</dbReference>
<feature type="non-terminal residue" evidence="7">
    <location>
        <position position="232"/>
    </location>
</feature>
<comment type="similarity">
    <text evidence="2">Belongs to the CNF-like-inhibitor family.</text>
</comment>
<accession>A0ABQ7TP25</accession>
<name>A0ABQ7TP25_PHRPL</name>
<comment type="caution">
    <text evidence="7">The sequence shown here is derived from an EMBL/GenBank/DDBJ whole genome shotgun (WGS) entry which is preliminary data.</text>
</comment>
<evidence type="ECO:0000256" key="4">
    <source>
        <dbReference type="ARBA" id="ARBA00023005"/>
    </source>
</evidence>
<gene>
    <name evidence="7" type="ORF">JD844_005764</name>
</gene>
<dbReference type="InterPro" id="IPR050918">
    <property type="entry name" value="CNF-like_PLA2_Inhibitor"/>
</dbReference>
<feature type="domain" description="Phospholipase A2 inhibitor N-terminal" evidence="6">
    <location>
        <begin position="27"/>
        <end position="106"/>
    </location>
</feature>
<dbReference type="PANTHER" id="PTHR20914">
    <property type="entry name" value="LY6/PLAUR DOMAIN-CONTAINING PROTEIN 8"/>
    <property type="match status" value="1"/>
</dbReference>
<evidence type="ECO:0000313" key="7">
    <source>
        <dbReference type="EMBL" id="KAH0631438.1"/>
    </source>
</evidence>
<dbReference type="Proteomes" id="UP000826234">
    <property type="component" value="Unassembled WGS sequence"/>
</dbReference>